<evidence type="ECO:0000256" key="3">
    <source>
        <dbReference type="ARBA" id="ARBA00013208"/>
    </source>
</evidence>
<evidence type="ECO:0000256" key="7">
    <source>
        <dbReference type="RuleBase" id="RU362042"/>
    </source>
</evidence>
<dbReference type="CDD" id="cd06530">
    <property type="entry name" value="S26_SPase_I"/>
    <property type="match status" value="1"/>
</dbReference>
<feature type="transmembrane region" description="Helical" evidence="7">
    <location>
        <begin position="6"/>
        <end position="24"/>
    </location>
</feature>
<dbReference type="PROSITE" id="PS00501">
    <property type="entry name" value="SPASE_I_1"/>
    <property type="match status" value="1"/>
</dbReference>
<dbReference type="EMBL" id="MWDQ01000047">
    <property type="protein sequence ID" value="OQB74224.1"/>
    <property type="molecule type" value="Genomic_DNA"/>
</dbReference>
<comment type="catalytic activity">
    <reaction evidence="1 7">
        <text>Cleavage of hydrophobic, N-terminal signal or leader sequences from secreted and periplasmic proteins.</text>
        <dbReference type="EC" id="3.4.21.89"/>
    </reaction>
</comment>
<dbReference type="InterPro" id="IPR019533">
    <property type="entry name" value="Peptidase_S26"/>
</dbReference>
<dbReference type="PANTHER" id="PTHR43390:SF1">
    <property type="entry name" value="CHLOROPLAST PROCESSING PEPTIDASE"/>
    <property type="match status" value="1"/>
</dbReference>
<dbReference type="InterPro" id="IPR036286">
    <property type="entry name" value="LexA/Signal_pep-like_sf"/>
</dbReference>
<evidence type="ECO:0000256" key="2">
    <source>
        <dbReference type="ARBA" id="ARBA00009370"/>
    </source>
</evidence>
<comment type="similarity">
    <text evidence="2 7">Belongs to the peptidase S26 family.</text>
</comment>
<keyword evidence="7" id="KW-0472">Membrane</keyword>
<evidence type="ECO:0000256" key="5">
    <source>
        <dbReference type="ARBA" id="ARBA00022801"/>
    </source>
</evidence>
<comment type="caution">
    <text evidence="9">The sequence shown here is derived from an EMBL/GenBank/DDBJ whole genome shotgun (WGS) entry which is preliminary data.</text>
</comment>
<dbReference type="PROSITE" id="PS00761">
    <property type="entry name" value="SPASE_I_3"/>
    <property type="match status" value="1"/>
</dbReference>
<dbReference type="GO" id="GO:0006465">
    <property type="term" value="P:signal peptide processing"/>
    <property type="evidence" value="ECO:0007669"/>
    <property type="project" value="InterPro"/>
</dbReference>
<feature type="domain" description="Peptidase S26" evidence="8">
    <location>
        <begin position="8"/>
        <end position="156"/>
    </location>
</feature>
<gene>
    <name evidence="9" type="primary">spsB</name>
    <name evidence="9" type="ORF">BWX89_00600</name>
</gene>
<dbReference type="EC" id="3.4.21.89" evidence="3 7"/>
<reference evidence="9" key="1">
    <citation type="submission" date="2017-02" db="EMBL/GenBank/DDBJ databases">
        <title>Delving into the versatile metabolic prowess of the omnipresent phylum Bacteroidetes.</title>
        <authorList>
            <person name="Nobu M.K."/>
            <person name="Mei R."/>
            <person name="Narihiro T."/>
            <person name="Kuroda K."/>
            <person name="Liu W.-T."/>
        </authorList>
    </citation>
    <scope>NUCLEOTIDE SEQUENCE</scope>
    <source>
        <strain evidence="9">ADurb.Bin131</strain>
    </source>
</reference>
<name>A0A1V6CBN5_UNCT6</name>
<dbReference type="InterPro" id="IPR000223">
    <property type="entry name" value="Pept_S26A_signal_pept_1"/>
</dbReference>
<evidence type="ECO:0000256" key="6">
    <source>
        <dbReference type="PIRSR" id="PIRSR600223-1"/>
    </source>
</evidence>
<dbReference type="GO" id="GO:0004252">
    <property type="term" value="F:serine-type endopeptidase activity"/>
    <property type="evidence" value="ECO:0007669"/>
    <property type="project" value="InterPro"/>
</dbReference>
<evidence type="ECO:0000256" key="4">
    <source>
        <dbReference type="ARBA" id="ARBA00022670"/>
    </source>
</evidence>
<dbReference type="PANTHER" id="PTHR43390">
    <property type="entry name" value="SIGNAL PEPTIDASE I"/>
    <property type="match status" value="1"/>
</dbReference>
<evidence type="ECO:0000256" key="1">
    <source>
        <dbReference type="ARBA" id="ARBA00000677"/>
    </source>
</evidence>
<dbReference type="InterPro" id="IPR019756">
    <property type="entry name" value="Pept_S26A_signal_pept_1_Ser-AS"/>
</dbReference>
<keyword evidence="5 7" id="KW-0378">Hydrolase</keyword>
<feature type="active site" evidence="6">
    <location>
        <position position="36"/>
    </location>
</feature>
<dbReference type="GO" id="GO:0009003">
    <property type="term" value="F:signal peptidase activity"/>
    <property type="evidence" value="ECO:0007669"/>
    <property type="project" value="UniProtKB-EC"/>
</dbReference>
<dbReference type="PRINTS" id="PR00727">
    <property type="entry name" value="LEADERPTASE"/>
</dbReference>
<sequence>MLFRIIRTAISAVILILIGYYFGVRGVRFYKVISESMLPTLEVGDYLMGQKPENLKYGDIIILDDPMDKSGTIIKRLIGLEGDLIEIRTDGYLYRNRERISEPYIKEKPVYTVNPVKIGPGEVYVLGDNRNNSADSSVWGPVPIETIRAKVFMRYWPIKRFKIF</sequence>
<dbReference type="Gene3D" id="2.10.109.10">
    <property type="entry name" value="Umud Fragment, subunit A"/>
    <property type="match status" value="1"/>
</dbReference>
<dbReference type="Proteomes" id="UP000485562">
    <property type="component" value="Unassembled WGS sequence"/>
</dbReference>
<protein>
    <recommendedName>
        <fullName evidence="3 7">Signal peptidase I</fullName>
        <ecNumber evidence="3 7">3.4.21.89</ecNumber>
    </recommendedName>
</protein>
<feature type="active site" evidence="6">
    <location>
        <position position="75"/>
    </location>
</feature>
<dbReference type="SUPFAM" id="SSF51306">
    <property type="entry name" value="LexA/Signal peptidase"/>
    <property type="match status" value="1"/>
</dbReference>
<evidence type="ECO:0000313" key="9">
    <source>
        <dbReference type="EMBL" id="OQB74224.1"/>
    </source>
</evidence>
<keyword evidence="4 7" id="KW-0645">Protease</keyword>
<dbReference type="GO" id="GO:0016020">
    <property type="term" value="C:membrane"/>
    <property type="evidence" value="ECO:0007669"/>
    <property type="project" value="UniProtKB-SubCell"/>
</dbReference>
<keyword evidence="7" id="KW-0812">Transmembrane</keyword>
<evidence type="ECO:0000259" key="8">
    <source>
        <dbReference type="Pfam" id="PF10502"/>
    </source>
</evidence>
<dbReference type="AlphaFoldDB" id="A0A1V6CBN5"/>
<proteinExistence type="inferred from homology"/>
<accession>A0A1V6CBN5</accession>
<dbReference type="InterPro" id="IPR019758">
    <property type="entry name" value="Pept_S26A_signal_pept_1_CS"/>
</dbReference>
<dbReference type="NCBIfam" id="TIGR02227">
    <property type="entry name" value="sigpep_I_bact"/>
    <property type="match status" value="1"/>
</dbReference>
<comment type="subcellular location">
    <subcellularLocation>
        <location evidence="7">Membrane</location>
        <topology evidence="7">Single-pass type II membrane protein</topology>
    </subcellularLocation>
</comment>
<organism evidence="9">
    <name type="scientific">candidate division TA06 bacterium ADurb.Bin131</name>
    <dbReference type="NCBI Taxonomy" id="1852827"/>
    <lineage>
        <taxon>Bacteria</taxon>
        <taxon>Bacteria division TA06</taxon>
    </lineage>
</organism>
<keyword evidence="7" id="KW-1133">Transmembrane helix</keyword>
<dbReference type="Pfam" id="PF10502">
    <property type="entry name" value="Peptidase_S26"/>
    <property type="match status" value="1"/>
</dbReference>